<evidence type="ECO:0000256" key="8">
    <source>
        <dbReference type="ARBA" id="ARBA00023136"/>
    </source>
</evidence>
<keyword evidence="6 14" id="KW-0732">Signal</keyword>
<comment type="subcellular location">
    <subcellularLocation>
        <location evidence="2">Membrane</location>
    </subcellularLocation>
</comment>
<dbReference type="RefSeq" id="XP_018036186.1">
    <property type="nucleotide sequence ID" value="XM_018181979.1"/>
</dbReference>
<evidence type="ECO:0000256" key="9">
    <source>
        <dbReference type="ARBA" id="ARBA00023180"/>
    </source>
</evidence>
<evidence type="ECO:0000256" key="10">
    <source>
        <dbReference type="ARBA" id="ARBA00023295"/>
    </source>
</evidence>
<dbReference type="PANTHER" id="PTHR10963:SF27">
    <property type="entry name" value="GLYCOSIDASE-RELATED"/>
    <property type="match status" value="1"/>
</dbReference>
<reference evidence="16 17" key="1">
    <citation type="submission" date="2016-05" db="EMBL/GenBank/DDBJ databases">
        <title>Comparative analysis of secretome profiles of manganese(II)-oxidizing ascomycete fungi.</title>
        <authorList>
            <consortium name="DOE Joint Genome Institute"/>
            <person name="Zeiner C.A."/>
            <person name="Purvine S.O."/>
            <person name="Zink E.M."/>
            <person name="Wu S."/>
            <person name="Pasa-Tolic L."/>
            <person name="Chaput D.L."/>
            <person name="Haridas S."/>
            <person name="Grigoriev I.V."/>
            <person name="Santelli C.M."/>
            <person name="Hansel C.M."/>
        </authorList>
    </citation>
    <scope>NUCLEOTIDE SEQUENCE [LARGE SCALE GENOMIC DNA]</scope>
    <source>
        <strain evidence="16 17">AP3s5-JAC2a</strain>
    </source>
</reference>
<dbReference type="PROSITE" id="PS51762">
    <property type="entry name" value="GH16_2"/>
    <property type="match status" value="1"/>
</dbReference>
<dbReference type="GO" id="GO:0016020">
    <property type="term" value="C:membrane"/>
    <property type="evidence" value="ECO:0007669"/>
    <property type="project" value="UniProtKB-SubCell"/>
</dbReference>
<dbReference type="InParanoid" id="A0A177CF44"/>
<dbReference type="CDD" id="cd02183">
    <property type="entry name" value="GH16_fungal_CRH1_transglycosylase"/>
    <property type="match status" value="1"/>
</dbReference>
<evidence type="ECO:0000256" key="12">
    <source>
        <dbReference type="ARBA" id="ARBA00038074"/>
    </source>
</evidence>
<dbReference type="InterPro" id="IPR013320">
    <property type="entry name" value="ConA-like_dom_sf"/>
</dbReference>
<evidence type="ECO:0000256" key="5">
    <source>
        <dbReference type="ARBA" id="ARBA00022679"/>
    </source>
</evidence>
<dbReference type="OrthoDB" id="4781at2759"/>
<evidence type="ECO:0000256" key="3">
    <source>
        <dbReference type="ARBA" id="ARBA00012729"/>
    </source>
</evidence>
<evidence type="ECO:0000256" key="7">
    <source>
        <dbReference type="ARBA" id="ARBA00022801"/>
    </source>
</evidence>
<comment type="catalytic activity">
    <reaction evidence="1">
        <text>Random endo-hydrolysis of N-acetyl-beta-D-glucosaminide (1-&gt;4)-beta-linkages in chitin and chitodextrins.</text>
        <dbReference type="EC" id="3.2.1.14"/>
    </reaction>
</comment>
<protein>
    <recommendedName>
        <fullName evidence="3">chitinase</fullName>
        <ecNumber evidence="3">3.2.1.14</ecNumber>
    </recommendedName>
</protein>
<keyword evidence="13" id="KW-1133">Transmembrane helix</keyword>
<evidence type="ECO:0000256" key="4">
    <source>
        <dbReference type="ARBA" id="ARBA00022676"/>
    </source>
</evidence>
<gene>
    <name evidence="16" type="ORF">CC84DRAFT_1205513</name>
</gene>
<keyword evidence="11" id="KW-0961">Cell wall biogenesis/degradation</keyword>
<organism evidence="16 17">
    <name type="scientific">Paraphaeosphaeria sporulosa</name>
    <dbReference type="NCBI Taxonomy" id="1460663"/>
    <lineage>
        <taxon>Eukaryota</taxon>
        <taxon>Fungi</taxon>
        <taxon>Dikarya</taxon>
        <taxon>Ascomycota</taxon>
        <taxon>Pezizomycotina</taxon>
        <taxon>Dothideomycetes</taxon>
        <taxon>Pleosporomycetidae</taxon>
        <taxon>Pleosporales</taxon>
        <taxon>Massarineae</taxon>
        <taxon>Didymosphaeriaceae</taxon>
        <taxon>Paraphaeosphaeria</taxon>
    </lineage>
</organism>
<dbReference type="EC" id="3.2.1.14" evidence="3"/>
<keyword evidence="4" id="KW-0328">Glycosyltransferase</keyword>
<sequence>MYSFALSAAALLASTLLPTALAQTHTACNPLNTTGCPDMAALGGNSTFDFTKDWNPDVWVQMNQGSVEHIDNHTDFIVQFQGDSPTVLSSFYIFFGRVEIVMKAAPGQGIVSSAILQSECLDEIDWEFLGTNTTHALTNYFGKGNTTDYTRGKDFRMKSAPQDDYHNYTIDWTKERIQWYIDDEMVRELKYADALGGKNYPQTPMNVRLGAWSGGDVDNNNKYTVEWAGGPTDFKKAPFTMSVQTVYVQDYTTAKEYNWDDMDASGDWQKVGVVKLADNEKSATLQEIEKPHGVKNRWGALSQTAKIAIIASIAGVVAIIAAVILFCCIKQRRAGRREYAAYQANLDKEATDLIQHKEQWQSSHAASRSSRYARI</sequence>
<dbReference type="STRING" id="1460663.A0A177CF44"/>
<dbReference type="GO" id="GO:0009277">
    <property type="term" value="C:fungal-type cell wall"/>
    <property type="evidence" value="ECO:0007669"/>
    <property type="project" value="TreeGrafter"/>
</dbReference>
<accession>A0A177CF44</accession>
<evidence type="ECO:0000259" key="15">
    <source>
        <dbReference type="PROSITE" id="PS51762"/>
    </source>
</evidence>
<feature type="domain" description="GH16" evidence="15">
    <location>
        <begin position="24"/>
        <end position="236"/>
    </location>
</feature>
<feature type="signal peptide" evidence="14">
    <location>
        <begin position="1"/>
        <end position="22"/>
    </location>
</feature>
<dbReference type="InterPro" id="IPR000757">
    <property type="entry name" value="Beta-glucanase-like"/>
</dbReference>
<comment type="similarity">
    <text evidence="12">Belongs to the glycosyl hydrolase 16 family. CRH1 subfamily.</text>
</comment>
<keyword evidence="17" id="KW-1185">Reference proteome</keyword>
<keyword evidence="13" id="KW-0812">Transmembrane</keyword>
<evidence type="ECO:0000256" key="1">
    <source>
        <dbReference type="ARBA" id="ARBA00000822"/>
    </source>
</evidence>
<evidence type="ECO:0000256" key="14">
    <source>
        <dbReference type="SAM" id="SignalP"/>
    </source>
</evidence>
<keyword evidence="9" id="KW-0325">Glycoprotein</keyword>
<evidence type="ECO:0000313" key="16">
    <source>
        <dbReference type="EMBL" id="OAG05821.1"/>
    </source>
</evidence>
<dbReference type="Proteomes" id="UP000077069">
    <property type="component" value="Unassembled WGS sequence"/>
</dbReference>
<dbReference type="AlphaFoldDB" id="A0A177CF44"/>
<keyword evidence="10" id="KW-0326">Glycosidase</keyword>
<dbReference type="SUPFAM" id="SSF49899">
    <property type="entry name" value="Concanavalin A-like lectins/glucanases"/>
    <property type="match status" value="1"/>
</dbReference>
<name>A0A177CF44_9PLEO</name>
<dbReference type="GO" id="GO:0016757">
    <property type="term" value="F:glycosyltransferase activity"/>
    <property type="evidence" value="ECO:0007669"/>
    <property type="project" value="UniProtKB-KW"/>
</dbReference>
<dbReference type="GeneID" id="28765465"/>
<evidence type="ECO:0000313" key="17">
    <source>
        <dbReference type="Proteomes" id="UP000077069"/>
    </source>
</evidence>
<keyword evidence="5" id="KW-0808">Transferase</keyword>
<dbReference type="EMBL" id="KV441552">
    <property type="protein sequence ID" value="OAG05821.1"/>
    <property type="molecule type" value="Genomic_DNA"/>
</dbReference>
<keyword evidence="7" id="KW-0378">Hydrolase</keyword>
<dbReference type="InterPro" id="IPR050546">
    <property type="entry name" value="Glycosyl_Hydrlase_16"/>
</dbReference>
<feature type="chain" id="PRO_5008058081" description="chitinase" evidence="14">
    <location>
        <begin position="23"/>
        <end position="375"/>
    </location>
</feature>
<evidence type="ECO:0000256" key="11">
    <source>
        <dbReference type="ARBA" id="ARBA00023316"/>
    </source>
</evidence>
<dbReference type="GO" id="GO:0005975">
    <property type="term" value="P:carbohydrate metabolic process"/>
    <property type="evidence" value="ECO:0007669"/>
    <property type="project" value="InterPro"/>
</dbReference>
<proteinExistence type="inferred from homology"/>
<dbReference type="GO" id="GO:0031505">
    <property type="term" value="P:fungal-type cell wall organization"/>
    <property type="evidence" value="ECO:0007669"/>
    <property type="project" value="TreeGrafter"/>
</dbReference>
<dbReference type="Pfam" id="PF00722">
    <property type="entry name" value="Glyco_hydro_16"/>
    <property type="match status" value="1"/>
</dbReference>
<feature type="transmembrane region" description="Helical" evidence="13">
    <location>
        <begin position="307"/>
        <end position="329"/>
    </location>
</feature>
<evidence type="ECO:0000256" key="2">
    <source>
        <dbReference type="ARBA" id="ARBA00004370"/>
    </source>
</evidence>
<evidence type="ECO:0000256" key="13">
    <source>
        <dbReference type="SAM" id="Phobius"/>
    </source>
</evidence>
<dbReference type="GO" id="GO:0008843">
    <property type="term" value="F:endochitinase activity"/>
    <property type="evidence" value="ECO:0007669"/>
    <property type="project" value="UniProtKB-EC"/>
</dbReference>
<dbReference type="Gene3D" id="2.60.120.200">
    <property type="match status" value="1"/>
</dbReference>
<evidence type="ECO:0000256" key="6">
    <source>
        <dbReference type="ARBA" id="ARBA00022729"/>
    </source>
</evidence>
<dbReference type="PANTHER" id="PTHR10963">
    <property type="entry name" value="GLYCOSYL HYDROLASE-RELATED"/>
    <property type="match status" value="1"/>
</dbReference>
<keyword evidence="8 13" id="KW-0472">Membrane</keyword>